<evidence type="ECO:0000256" key="7">
    <source>
        <dbReference type="RuleBase" id="RU000477"/>
    </source>
</evidence>
<keyword evidence="10" id="KW-1185">Reference proteome</keyword>
<proteinExistence type="inferred from homology"/>
<feature type="transmembrane region" description="Helical" evidence="8">
    <location>
        <begin position="186"/>
        <end position="206"/>
    </location>
</feature>
<dbReference type="PRINTS" id="PR00783">
    <property type="entry name" value="MINTRINSICP"/>
</dbReference>
<gene>
    <name evidence="9" type="ORF">GCM10009007_08100</name>
</gene>
<dbReference type="GO" id="GO:0016020">
    <property type="term" value="C:membrane"/>
    <property type="evidence" value="ECO:0007669"/>
    <property type="project" value="InterPro"/>
</dbReference>
<keyword evidence="5 8" id="KW-1133">Transmembrane helix</keyword>
<dbReference type="SUPFAM" id="SSF81338">
    <property type="entry name" value="Aquaporin-like"/>
    <property type="match status" value="1"/>
</dbReference>
<dbReference type="GO" id="GO:0015250">
    <property type="term" value="F:water channel activity"/>
    <property type="evidence" value="ECO:0007669"/>
    <property type="project" value="TreeGrafter"/>
</dbReference>
<dbReference type="RefSeq" id="WP_189492017.1">
    <property type="nucleotide sequence ID" value="NZ_BMZG01000004.1"/>
</dbReference>
<evidence type="ECO:0000256" key="3">
    <source>
        <dbReference type="ARBA" id="ARBA00022692"/>
    </source>
</evidence>
<protein>
    <submittedName>
        <fullName evidence="9">MIP family protein</fullName>
    </submittedName>
</protein>
<keyword evidence="2 7" id="KW-0813">Transport</keyword>
<dbReference type="Proteomes" id="UP000614287">
    <property type="component" value="Unassembled WGS sequence"/>
</dbReference>
<name>A0A8J3CMD1_9BURK</name>
<evidence type="ECO:0000313" key="9">
    <source>
        <dbReference type="EMBL" id="GHA69865.1"/>
    </source>
</evidence>
<evidence type="ECO:0000256" key="2">
    <source>
        <dbReference type="ARBA" id="ARBA00022448"/>
    </source>
</evidence>
<dbReference type="EMBL" id="BMZG01000004">
    <property type="protein sequence ID" value="GHA69865.1"/>
    <property type="molecule type" value="Genomic_DNA"/>
</dbReference>
<dbReference type="InterPro" id="IPR034294">
    <property type="entry name" value="Aquaporin_transptr"/>
</dbReference>
<reference evidence="9" key="1">
    <citation type="journal article" date="2014" name="Int. J. Syst. Evol. Microbiol.">
        <title>Complete genome sequence of Corynebacterium casei LMG S-19264T (=DSM 44701T), isolated from a smear-ripened cheese.</title>
        <authorList>
            <consortium name="US DOE Joint Genome Institute (JGI-PGF)"/>
            <person name="Walter F."/>
            <person name="Albersmeier A."/>
            <person name="Kalinowski J."/>
            <person name="Ruckert C."/>
        </authorList>
    </citation>
    <scope>NUCLEOTIDE SEQUENCE</scope>
    <source>
        <strain evidence="9">KCTC 32501</strain>
    </source>
</reference>
<keyword evidence="3 7" id="KW-0812">Transmembrane</keyword>
<dbReference type="PANTHER" id="PTHR45665:SF9">
    <property type="entry name" value="AQUAPORIN-8"/>
    <property type="match status" value="1"/>
</dbReference>
<feature type="transmembrane region" description="Helical" evidence="8">
    <location>
        <begin position="120"/>
        <end position="138"/>
    </location>
</feature>
<dbReference type="AlphaFoldDB" id="A0A8J3CMD1"/>
<organism evidence="9 10">
    <name type="scientific">Formosimonas limnophila</name>
    <dbReference type="NCBI Taxonomy" id="1384487"/>
    <lineage>
        <taxon>Bacteria</taxon>
        <taxon>Pseudomonadati</taxon>
        <taxon>Pseudomonadota</taxon>
        <taxon>Betaproteobacteria</taxon>
        <taxon>Burkholderiales</taxon>
        <taxon>Burkholderiaceae</taxon>
        <taxon>Formosimonas</taxon>
    </lineage>
</organism>
<sequence>MKRLFFAETFGTASLLAVVIGSGIMGEQLAGGNVAVALLVNTIATVFGLYVLITTLGSVSGAHFNPVVSLVMCLRGQLSKRHTLLYWCAQSIGAVLGAMLAHAMFDLPIGQVSHHVRDGLSLFVSEIIATAGLLFVILRFPSSQVAAGVACYIGAAYLFTASTSFANPAAVLGRMFTDTFSGIAPQSAVMFVVAQVIGALLGWLLAKTLTARHERGERD</sequence>
<comment type="similarity">
    <text evidence="7">Belongs to the MIP/aquaporin (TC 1.A.8) family.</text>
</comment>
<dbReference type="GO" id="GO:0005737">
    <property type="term" value="C:cytoplasm"/>
    <property type="evidence" value="ECO:0007669"/>
    <property type="project" value="UniProtKB-ARBA"/>
</dbReference>
<dbReference type="GO" id="GO:0019755">
    <property type="term" value="P:one-carbon compound transport"/>
    <property type="evidence" value="ECO:0007669"/>
    <property type="project" value="UniProtKB-ARBA"/>
</dbReference>
<dbReference type="PANTHER" id="PTHR45665">
    <property type="entry name" value="AQUAPORIN-8"/>
    <property type="match status" value="1"/>
</dbReference>
<comment type="subcellular location">
    <subcellularLocation>
        <location evidence="1">Endomembrane system</location>
        <topology evidence="1">Multi-pass membrane protein</topology>
    </subcellularLocation>
</comment>
<comment type="caution">
    <text evidence="9">The sequence shown here is derived from an EMBL/GenBank/DDBJ whole genome shotgun (WGS) entry which is preliminary data.</text>
</comment>
<feature type="transmembrane region" description="Helical" evidence="8">
    <location>
        <begin position="145"/>
        <end position="166"/>
    </location>
</feature>
<evidence type="ECO:0000256" key="6">
    <source>
        <dbReference type="ARBA" id="ARBA00023136"/>
    </source>
</evidence>
<keyword evidence="6 8" id="KW-0472">Membrane</keyword>
<feature type="transmembrane region" description="Helical" evidence="8">
    <location>
        <begin position="84"/>
        <end position="105"/>
    </location>
</feature>
<evidence type="ECO:0000256" key="4">
    <source>
        <dbReference type="ARBA" id="ARBA00022737"/>
    </source>
</evidence>
<evidence type="ECO:0000313" key="10">
    <source>
        <dbReference type="Proteomes" id="UP000614287"/>
    </source>
</evidence>
<evidence type="ECO:0000256" key="5">
    <source>
        <dbReference type="ARBA" id="ARBA00022989"/>
    </source>
</evidence>
<dbReference type="Gene3D" id="1.20.1080.10">
    <property type="entry name" value="Glycerol uptake facilitator protein"/>
    <property type="match status" value="2"/>
</dbReference>
<feature type="transmembrane region" description="Helical" evidence="8">
    <location>
        <begin position="36"/>
        <end position="64"/>
    </location>
</feature>
<accession>A0A8J3CMD1</accession>
<keyword evidence="4" id="KW-0677">Repeat</keyword>
<dbReference type="GO" id="GO:0012505">
    <property type="term" value="C:endomembrane system"/>
    <property type="evidence" value="ECO:0007669"/>
    <property type="project" value="UniProtKB-SubCell"/>
</dbReference>
<evidence type="ECO:0000256" key="1">
    <source>
        <dbReference type="ARBA" id="ARBA00004127"/>
    </source>
</evidence>
<dbReference type="Pfam" id="PF00230">
    <property type="entry name" value="MIP"/>
    <property type="match status" value="1"/>
</dbReference>
<reference evidence="9" key="2">
    <citation type="submission" date="2020-09" db="EMBL/GenBank/DDBJ databases">
        <authorList>
            <person name="Sun Q."/>
            <person name="Kim S."/>
        </authorList>
    </citation>
    <scope>NUCLEOTIDE SEQUENCE</scope>
    <source>
        <strain evidence="9">KCTC 32501</strain>
    </source>
</reference>
<evidence type="ECO:0000256" key="8">
    <source>
        <dbReference type="SAM" id="Phobius"/>
    </source>
</evidence>
<dbReference type="InterPro" id="IPR000425">
    <property type="entry name" value="MIP"/>
</dbReference>
<dbReference type="InterPro" id="IPR023271">
    <property type="entry name" value="Aquaporin-like"/>
</dbReference>